<dbReference type="STRING" id="161355.PS9374_05636"/>
<organism evidence="4 5">
    <name type="scientific">Planomonospora sphaerica</name>
    <dbReference type="NCBI Taxonomy" id="161355"/>
    <lineage>
        <taxon>Bacteria</taxon>
        <taxon>Bacillati</taxon>
        <taxon>Actinomycetota</taxon>
        <taxon>Actinomycetes</taxon>
        <taxon>Streptosporangiales</taxon>
        <taxon>Streptosporangiaceae</taxon>
        <taxon>Planomonospora</taxon>
    </lineage>
</organism>
<feature type="region of interest" description="Disordered" evidence="2">
    <location>
        <begin position="1"/>
        <end position="55"/>
    </location>
</feature>
<dbReference type="PRINTS" id="PR00111">
    <property type="entry name" value="ABHYDROLASE"/>
</dbReference>
<dbReference type="Pfam" id="PF00561">
    <property type="entry name" value="Abhydrolase_1"/>
    <property type="match status" value="1"/>
</dbReference>
<keyword evidence="1 4" id="KW-0378">Hydrolase</keyword>
<keyword evidence="5" id="KW-1185">Reference proteome</keyword>
<evidence type="ECO:0000256" key="1">
    <source>
        <dbReference type="ARBA" id="ARBA00022801"/>
    </source>
</evidence>
<proteinExistence type="predicted"/>
<accession>A0A161LR04</accession>
<name>A0A161LR04_9ACTN</name>
<dbReference type="Proteomes" id="UP000077701">
    <property type="component" value="Unassembled WGS sequence"/>
</dbReference>
<reference evidence="5" key="2">
    <citation type="submission" date="2016-04" db="EMBL/GenBank/DDBJ databases">
        <title>Planomonospora sphaerica JCM9374 whole genome shotgun sequence.</title>
        <authorList>
            <person name="Suzuki T."/>
            <person name="Dohra H."/>
            <person name="Kodani S."/>
        </authorList>
    </citation>
    <scope>NUCLEOTIDE SEQUENCE [LARGE SCALE GENOMIC DNA]</scope>
    <source>
        <strain evidence="5">JCM 9374</strain>
    </source>
</reference>
<dbReference type="Gene3D" id="3.40.50.1820">
    <property type="entry name" value="alpha/beta hydrolase"/>
    <property type="match status" value="1"/>
</dbReference>
<dbReference type="InterPro" id="IPR000073">
    <property type="entry name" value="AB_hydrolase_1"/>
</dbReference>
<evidence type="ECO:0000256" key="2">
    <source>
        <dbReference type="SAM" id="MobiDB-lite"/>
    </source>
</evidence>
<dbReference type="GO" id="GO:0016020">
    <property type="term" value="C:membrane"/>
    <property type="evidence" value="ECO:0007669"/>
    <property type="project" value="TreeGrafter"/>
</dbReference>
<dbReference type="InterPro" id="IPR050266">
    <property type="entry name" value="AB_hydrolase_sf"/>
</dbReference>
<dbReference type="SUPFAM" id="SSF53474">
    <property type="entry name" value="alpha/beta-Hydrolases"/>
    <property type="match status" value="1"/>
</dbReference>
<dbReference type="AlphaFoldDB" id="A0A161LR04"/>
<dbReference type="GO" id="GO:0016787">
    <property type="term" value="F:hydrolase activity"/>
    <property type="evidence" value="ECO:0007669"/>
    <property type="project" value="UniProtKB-KW"/>
</dbReference>
<dbReference type="PANTHER" id="PTHR43798">
    <property type="entry name" value="MONOACYLGLYCEROL LIPASE"/>
    <property type="match status" value="1"/>
</dbReference>
<evidence type="ECO:0000313" key="4">
    <source>
        <dbReference type="EMBL" id="GAT69956.1"/>
    </source>
</evidence>
<dbReference type="EMBL" id="BDCX01000015">
    <property type="protein sequence ID" value="GAT69956.1"/>
    <property type="molecule type" value="Genomic_DNA"/>
</dbReference>
<dbReference type="PANTHER" id="PTHR43798:SF31">
    <property type="entry name" value="AB HYDROLASE SUPERFAMILY PROTEIN YCLE"/>
    <property type="match status" value="1"/>
</dbReference>
<evidence type="ECO:0000313" key="5">
    <source>
        <dbReference type="Proteomes" id="UP000077701"/>
    </source>
</evidence>
<dbReference type="InterPro" id="IPR029058">
    <property type="entry name" value="AB_hydrolase_fold"/>
</dbReference>
<protein>
    <submittedName>
        <fullName evidence="4">Alpha/beta hydrolase</fullName>
    </submittedName>
</protein>
<reference evidence="4 5" key="1">
    <citation type="journal article" date="2016" name="Genome Announc.">
        <title>Draft Genome Sequence of Planomonospora sphaerica JCM9374, a Rare Actinomycete.</title>
        <authorList>
            <person name="Dohra H."/>
            <person name="Suzuki T."/>
            <person name="Inoue Y."/>
            <person name="Kodani S."/>
        </authorList>
    </citation>
    <scope>NUCLEOTIDE SEQUENCE [LARGE SCALE GENOMIC DNA]</scope>
    <source>
        <strain evidence="4 5">JCM 9374</strain>
    </source>
</reference>
<sequence>MSTEPSHGPIHGQGHGQGHEPIHGPGQGPIHGPGQGPIHGPGHGQGHGPGQGLSRESTLRELVTDEGVLRYHEAGDGPPLLLLHGSGPGVTGWRNYRGNLAALAGRFRCLVLEFPGFGVSDPTGAHPMAAAPGAALRLLDGLGIERADVIGNSMGGIVGAQVAISDPARVRRLVTIGGLGVNLFSPGPGEGVRLLTEFVEHPTREALVRWLHSMVYDPALVTEEMVEERWAQATDPDTLAASRRMYGRAALTARAAAARSDAPPYWATLHRLRAPTLITWGRDDRVSPLDMALVPMRAIPGAELHVFPDCGHWVMIEQRAAWESAVLAFLTREEAP</sequence>
<comment type="caution">
    <text evidence="4">The sequence shown here is derived from an EMBL/GenBank/DDBJ whole genome shotgun (WGS) entry which is preliminary data.</text>
</comment>
<feature type="domain" description="AB hydrolase-1" evidence="3">
    <location>
        <begin position="78"/>
        <end position="317"/>
    </location>
</feature>
<gene>
    <name evidence="4" type="ORF">PS9374_05636</name>
</gene>
<evidence type="ECO:0000259" key="3">
    <source>
        <dbReference type="Pfam" id="PF00561"/>
    </source>
</evidence>
<feature type="compositionally biased region" description="Gly residues" evidence="2">
    <location>
        <begin position="25"/>
        <end position="51"/>
    </location>
</feature>